<dbReference type="EMBL" id="CAEKKB010000007">
    <property type="protein sequence ID" value="CAB4317572.1"/>
    <property type="molecule type" value="Genomic_DNA"/>
</dbReference>
<keyword evidence="2" id="KW-1185">Reference proteome</keyword>
<accession>A0A6J5XZ71</accession>
<evidence type="ECO:0000313" key="1">
    <source>
        <dbReference type="EMBL" id="CAB4317572.1"/>
    </source>
</evidence>
<dbReference type="AlphaFoldDB" id="A0A6J5XZ71"/>
<protein>
    <submittedName>
        <fullName evidence="1">Uncharacterized protein</fullName>
    </submittedName>
</protein>
<dbReference type="OrthoDB" id="10406192at2759"/>
<sequence>MARRPRVIGIPEGAVADDTDTNSRSLYVCTYECKTGHARYDIRAIKLGDLLYTFKSKSKIELLRKLASVEGKGVPYLMGCSLLGSQILLAGGLEPRDQKQKGGFRYGPYGSKQIYLFETDDDGKRKETVVYNHGHSHTTSDEGEFGGIIKGDCIFMT</sequence>
<evidence type="ECO:0000313" key="2">
    <source>
        <dbReference type="Proteomes" id="UP000507245"/>
    </source>
</evidence>
<reference evidence="2" key="1">
    <citation type="journal article" date="2020" name="Genome Biol.">
        <title>Gamete binning: chromosome-level and haplotype-resolved genome assembly enabled by high-throughput single-cell sequencing of gamete genomes.</title>
        <authorList>
            <person name="Campoy J.A."/>
            <person name="Sun H."/>
            <person name="Goel M."/>
            <person name="Jiao W.-B."/>
            <person name="Folz-Donahue K."/>
            <person name="Wang N."/>
            <person name="Rubio M."/>
            <person name="Liu C."/>
            <person name="Kukat C."/>
            <person name="Ruiz D."/>
            <person name="Huettel B."/>
            <person name="Schneeberger K."/>
        </authorList>
    </citation>
    <scope>NUCLEOTIDE SEQUENCE [LARGE SCALE GENOMIC DNA]</scope>
    <source>
        <strain evidence="2">cv. Rojo Pasion</strain>
    </source>
</reference>
<proteinExistence type="predicted"/>
<gene>
    <name evidence="1" type="ORF">ORAREDHAP_LOCUS44414</name>
</gene>
<organism evidence="1 2">
    <name type="scientific">Prunus armeniaca</name>
    <name type="common">Apricot</name>
    <name type="synonym">Armeniaca vulgaris</name>
    <dbReference type="NCBI Taxonomy" id="36596"/>
    <lineage>
        <taxon>Eukaryota</taxon>
        <taxon>Viridiplantae</taxon>
        <taxon>Streptophyta</taxon>
        <taxon>Embryophyta</taxon>
        <taxon>Tracheophyta</taxon>
        <taxon>Spermatophyta</taxon>
        <taxon>Magnoliopsida</taxon>
        <taxon>eudicotyledons</taxon>
        <taxon>Gunneridae</taxon>
        <taxon>Pentapetalae</taxon>
        <taxon>rosids</taxon>
        <taxon>fabids</taxon>
        <taxon>Rosales</taxon>
        <taxon>Rosaceae</taxon>
        <taxon>Amygdaloideae</taxon>
        <taxon>Amygdaleae</taxon>
        <taxon>Prunus</taxon>
    </lineage>
</organism>
<name>A0A6J5XZ71_PRUAR</name>
<dbReference type="Proteomes" id="UP000507245">
    <property type="component" value="Unassembled WGS sequence"/>
</dbReference>